<evidence type="ECO:0000313" key="1">
    <source>
        <dbReference type="EMBL" id="MEX6688527.1"/>
    </source>
</evidence>
<keyword evidence="1" id="KW-0238">DNA-binding</keyword>
<dbReference type="Pfam" id="PF04237">
    <property type="entry name" value="YjbR"/>
    <property type="match status" value="1"/>
</dbReference>
<gene>
    <name evidence="1" type="ORF">QTN47_13520</name>
</gene>
<organism evidence="1 2">
    <name type="scientific">Danxiaibacter flavus</name>
    <dbReference type="NCBI Taxonomy" id="3049108"/>
    <lineage>
        <taxon>Bacteria</taxon>
        <taxon>Pseudomonadati</taxon>
        <taxon>Bacteroidota</taxon>
        <taxon>Chitinophagia</taxon>
        <taxon>Chitinophagales</taxon>
        <taxon>Chitinophagaceae</taxon>
        <taxon>Danxiaibacter</taxon>
    </lineage>
</organism>
<dbReference type="InterPro" id="IPR058532">
    <property type="entry name" value="YjbR/MT2646/Rv2570-like"/>
</dbReference>
<dbReference type="Gene3D" id="3.90.1150.30">
    <property type="match status" value="1"/>
</dbReference>
<dbReference type="Proteomes" id="UP001560573">
    <property type="component" value="Unassembled WGS sequence"/>
</dbReference>
<reference evidence="1 2" key="1">
    <citation type="submission" date="2023-07" db="EMBL/GenBank/DDBJ databases">
        <authorList>
            <person name="Lian W.-H."/>
        </authorList>
    </citation>
    <scope>NUCLEOTIDE SEQUENCE [LARGE SCALE GENOMIC DNA]</scope>
    <source>
        <strain evidence="1 2">SYSU DXS3180</strain>
    </source>
</reference>
<keyword evidence="2" id="KW-1185">Reference proteome</keyword>
<proteinExistence type="predicted"/>
<dbReference type="EMBL" id="JAULBC010000004">
    <property type="protein sequence ID" value="MEX6688527.1"/>
    <property type="molecule type" value="Genomic_DNA"/>
</dbReference>
<dbReference type="InterPro" id="IPR038056">
    <property type="entry name" value="YjbR-like_sf"/>
</dbReference>
<name>A0ABV3ZF74_9BACT</name>
<protein>
    <submittedName>
        <fullName evidence="1">MmcQ/YjbR family DNA-binding protein</fullName>
    </submittedName>
</protein>
<dbReference type="RefSeq" id="WP_369329936.1">
    <property type="nucleotide sequence ID" value="NZ_JAULBC010000004.1"/>
</dbReference>
<sequence>MISITKARQLALAFEEAEELPHFEKASFRVRKKIFATLDEKKNQLVIKLSQVDQSVFHDWNSEIIFPVPGGWGRQGWTIIDLKKVPVSVFKDALSLSYCQTAPAQLAAKYLK</sequence>
<accession>A0ABV3ZF74</accession>
<dbReference type="SUPFAM" id="SSF142906">
    <property type="entry name" value="YjbR-like"/>
    <property type="match status" value="1"/>
</dbReference>
<dbReference type="GO" id="GO:0003677">
    <property type="term" value="F:DNA binding"/>
    <property type="evidence" value="ECO:0007669"/>
    <property type="project" value="UniProtKB-KW"/>
</dbReference>
<evidence type="ECO:0000313" key="2">
    <source>
        <dbReference type="Proteomes" id="UP001560573"/>
    </source>
</evidence>
<comment type="caution">
    <text evidence="1">The sequence shown here is derived from an EMBL/GenBank/DDBJ whole genome shotgun (WGS) entry which is preliminary data.</text>
</comment>